<gene>
    <name evidence="1" type="ORF">QO015_003331</name>
</gene>
<dbReference type="RefSeq" id="WP_266282850.1">
    <property type="nucleotide sequence ID" value="NZ_JAPKNF010000002.1"/>
</dbReference>
<sequence>METVREMIARIDAEMASVCGWIEIEHVDEGASLASGRLTCQAEAVEFEDDAGFRVRVPYASVSAVRFGRQGEESMLGMIPAPRSVIPFRAVG</sequence>
<proteinExistence type="predicted"/>
<comment type="caution">
    <text evidence="1">The sequence shown here is derived from an EMBL/GenBank/DDBJ whole genome shotgun (WGS) entry which is preliminary data.</text>
</comment>
<dbReference type="EMBL" id="JAUSWJ010000001">
    <property type="protein sequence ID" value="MDQ0517718.1"/>
    <property type="molecule type" value="Genomic_DNA"/>
</dbReference>
<protein>
    <submittedName>
        <fullName evidence="1">Uncharacterized protein</fullName>
    </submittedName>
</protein>
<dbReference type="Proteomes" id="UP001223743">
    <property type="component" value="Unassembled WGS sequence"/>
</dbReference>
<reference evidence="1 2" key="1">
    <citation type="submission" date="2023-07" db="EMBL/GenBank/DDBJ databases">
        <title>Genomic Encyclopedia of Type Strains, Phase IV (KMG-IV): sequencing the most valuable type-strain genomes for metagenomic binning, comparative biology and taxonomic classification.</title>
        <authorList>
            <person name="Goeker M."/>
        </authorList>
    </citation>
    <scope>NUCLEOTIDE SEQUENCE [LARGE SCALE GENOMIC DNA]</scope>
    <source>
        <strain evidence="1 2">B1-1</strain>
    </source>
</reference>
<accession>A0ABU0M9R5</accession>
<evidence type="ECO:0000313" key="2">
    <source>
        <dbReference type="Proteomes" id="UP001223743"/>
    </source>
</evidence>
<keyword evidence="2" id="KW-1185">Reference proteome</keyword>
<evidence type="ECO:0000313" key="1">
    <source>
        <dbReference type="EMBL" id="MDQ0517718.1"/>
    </source>
</evidence>
<organism evidence="1 2">
    <name type="scientific">Kaistia geumhonensis</name>
    <dbReference type="NCBI Taxonomy" id="410839"/>
    <lineage>
        <taxon>Bacteria</taxon>
        <taxon>Pseudomonadati</taxon>
        <taxon>Pseudomonadota</taxon>
        <taxon>Alphaproteobacteria</taxon>
        <taxon>Hyphomicrobiales</taxon>
        <taxon>Kaistiaceae</taxon>
        <taxon>Kaistia</taxon>
    </lineage>
</organism>
<name>A0ABU0M9R5_9HYPH</name>